<evidence type="ECO:0000256" key="1">
    <source>
        <dbReference type="SAM" id="MobiDB-lite"/>
    </source>
</evidence>
<comment type="caution">
    <text evidence="2">The sequence shown here is derived from an EMBL/GenBank/DDBJ whole genome shotgun (WGS) entry which is preliminary data.</text>
</comment>
<name>A0A392U6B3_9FABA</name>
<feature type="non-terminal residue" evidence="2">
    <location>
        <position position="25"/>
    </location>
</feature>
<evidence type="ECO:0000313" key="2">
    <source>
        <dbReference type="EMBL" id="MCI68334.1"/>
    </source>
</evidence>
<feature type="region of interest" description="Disordered" evidence="1">
    <location>
        <begin position="1"/>
        <end position="25"/>
    </location>
</feature>
<dbReference type="AlphaFoldDB" id="A0A392U6B3"/>
<evidence type="ECO:0000313" key="3">
    <source>
        <dbReference type="Proteomes" id="UP000265520"/>
    </source>
</evidence>
<reference evidence="2 3" key="1">
    <citation type="journal article" date="2018" name="Front. Plant Sci.">
        <title>Red Clover (Trifolium pratense) and Zigzag Clover (T. medium) - A Picture of Genomic Similarities and Differences.</title>
        <authorList>
            <person name="Dluhosova J."/>
            <person name="Istvanek J."/>
            <person name="Nedelnik J."/>
            <person name="Repkova J."/>
        </authorList>
    </citation>
    <scope>NUCLEOTIDE SEQUENCE [LARGE SCALE GENOMIC DNA]</scope>
    <source>
        <strain evidence="3">cv. 10/8</strain>
        <tissue evidence="2">Leaf</tissue>
    </source>
</reference>
<sequence>MAAPPFPFPGITESSAMGRRDWLQE</sequence>
<protein>
    <submittedName>
        <fullName evidence="2">Uncharacterized protein</fullName>
    </submittedName>
</protein>
<dbReference type="EMBL" id="LXQA010734610">
    <property type="protein sequence ID" value="MCI68334.1"/>
    <property type="molecule type" value="Genomic_DNA"/>
</dbReference>
<organism evidence="2 3">
    <name type="scientific">Trifolium medium</name>
    <dbReference type="NCBI Taxonomy" id="97028"/>
    <lineage>
        <taxon>Eukaryota</taxon>
        <taxon>Viridiplantae</taxon>
        <taxon>Streptophyta</taxon>
        <taxon>Embryophyta</taxon>
        <taxon>Tracheophyta</taxon>
        <taxon>Spermatophyta</taxon>
        <taxon>Magnoliopsida</taxon>
        <taxon>eudicotyledons</taxon>
        <taxon>Gunneridae</taxon>
        <taxon>Pentapetalae</taxon>
        <taxon>rosids</taxon>
        <taxon>fabids</taxon>
        <taxon>Fabales</taxon>
        <taxon>Fabaceae</taxon>
        <taxon>Papilionoideae</taxon>
        <taxon>50 kb inversion clade</taxon>
        <taxon>NPAAA clade</taxon>
        <taxon>Hologalegina</taxon>
        <taxon>IRL clade</taxon>
        <taxon>Trifolieae</taxon>
        <taxon>Trifolium</taxon>
    </lineage>
</organism>
<dbReference type="Proteomes" id="UP000265520">
    <property type="component" value="Unassembled WGS sequence"/>
</dbReference>
<keyword evidence="3" id="KW-1185">Reference proteome</keyword>
<proteinExistence type="predicted"/>
<accession>A0A392U6B3</accession>